<reference evidence="1" key="1">
    <citation type="submission" date="2019-09" db="EMBL/GenBank/DDBJ databases">
        <title>Draft genome sequences of 48 bacterial type strains from the CCUG.</title>
        <authorList>
            <person name="Tunovic T."/>
            <person name="Pineiro-Iglesias B."/>
            <person name="Unosson C."/>
            <person name="Inganas E."/>
            <person name="Ohlen M."/>
            <person name="Cardew S."/>
            <person name="Jensie-Markopoulos S."/>
            <person name="Salva-Serra F."/>
            <person name="Jaen-Luchoro D."/>
            <person name="Karlsson R."/>
            <person name="Svensson-Stadler L."/>
            <person name="Chun J."/>
            <person name="Moore E."/>
        </authorList>
    </citation>
    <scope>NUCLEOTIDE SEQUENCE</scope>
    <source>
        <strain evidence="1">CCUG 50899</strain>
    </source>
</reference>
<gene>
    <name evidence="1" type="ORF">F7Q93_11030</name>
</gene>
<organism evidence="1">
    <name type="scientific">Brucella pituitosa</name>
    <dbReference type="NCBI Taxonomy" id="571256"/>
    <lineage>
        <taxon>Bacteria</taxon>
        <taxon>Pseudomonadati</taxon>
        <taxon>Pseudomonadota</taxon>
        <taxon>Alphaproteobacteria</taxon>
        <taxon>Hyphomicrobiales</taxon>
        <taxon>Brucellaceae</taxon>
        <taxon>Brucella/Ochrobactrum group</taxon>
        <taxon>Brucella</taxon>
    </lineage>
</organism>
<accession>A0A643F199</accession>
<evidence type="ECO:0000313" key="1">
    <source>
        <dbReference type="EMBL" id="KAB0571251.1"/>
    </source>
</evidence>
<dbReference type="RefSeq" id="WP_084486960.1">
    <property type="nucleotide sequence ID" value="NZ_JBHEEN010000004.1"/>
</dbReference>
<evidence type="ECO:0008006" key="2">
    <source>
        <dbReference type="Google" id="ProtNLM"/>
    </source>
</evidence>
<proteinExistence type="predicted"/>
<dbReference type="AlphaFoldDB" id="A0A643F199"/>
<dbReference type="EMBL" id="VZPE01000004">
    <property type="protein sequence ID" value="KAB0571251.1"/>
    <property type="molecule type" value="Genomic_DNA"/>
</dbReference>
<name>A0A643F199_9HYPH</name>
<protein>
    <recommendedName>
        <fullName evidence="2">Helix-turn-helix domain-containing protein</fullName>
    </recommendedName>
</protein>
<sequence>MTKRHLEPARSIITKIGADDVAQVCGVHVSRAYRWMYAKEKGGTGGLIPIEHIRPIIAAAASRGIHLSADDFLPAYDAPNKMEEPV</sequence>
<comment type="caution">
    <text evidence="1">The sequence shown here is derived from an EMBL/GenBank/DDBJ whole genome shotgun (WGS) entry which is preliminary data.</text>
</comment>